<dbReference type="InterPro" id="IPR011009">
    <property type="entry name" value="Kinase-like_dom_sf"/>
</dbReference>
<dbReference type="EMBL" id="BJYT01000001">
    <property type="protein sequence ID" value="GEO07529.1"/>
    <property type="molecule type" value="Genomic_DNA"/>
</dbReference>
<reference evidence="2 3" key="1">
    <citation type="submission" date="2019-07" db="EMBL/GenBank/DDBJ databases">
        <title>Whole genome shotgun sequence of Segetibacter aerophilus NBRC 106135.</title>
        <authorList>
            <person name="Hosoyama A."/>
            <person name="Uohara A."/>
            <person name="Ohji S."/>
            <person name="Ichikawa N."/>
        </authorList>
    </citation>
    <scope>NUCLEOTIDE SEQUENCE [LARGE SCALE GENOMIC DNA]</scope>
    <source>
        <strain evidence="2 3">NBRC 106135</strain>
    </source>
</reference>
<name>A0A512B6F1_9BACT</name>
<keyword evidence="3" id="KW-1185">Reference proteome</keyword>
<evidence type="ECO:0000313" key="2">
    <source>
        <dbReference type="EMBL" id="GEO07529.1"/>
    </source>
</evidence>
<dbReference type="InterPro" id="IPR002575">
    <property type="entry name" value="Aminoglycoside_PTrfase"/>
</dbReference>
<proteinExistence type="predicted"/>
<dbReference type="PANTHER" id="PTHR21064">
    <property type="entry name" value="AMINOGLYCOSIDE PHOSPHOTRANSFERASE DOMAIN-CONTAINING PROTEIN-RELATED"/>
    <property type="match status" value="1"/>
</dbReference>
<dbReference type="Proteomes" id="UP000321513">
    <property type="component" value="Unassembled WGS sequence"/>
</dbReference>
<dbReference type="SUPFAM" id="SSF56112">
    <property type="entry name" value="Protein kinase-like (PK-like)"/>
    <property type="match status" value="1"/>
</dbReference>
<accession>A0A512B6F1</accession>
<dbReference type="RefSeq" id="WP_147201503.1">
    <property type="nucleotide sequence ID" value="NZ_BJYT01000001.1"/>
</dbReference>
<comment type="caution">
    <text evidence="2">The sequence shown here is derived from an EMBL/GenBank/DDBJ whole genome shotgun (WGS) entry which is preliminary data.</text>
</comment>
<evidence type="ECO:0000259" key="1">
    <source>
        <dbReference type="Pfam" id="PF01636"/>
    </source>
</evidence>
<dbReference type="Gene3D" id="3.90.1200.10">
    <property type="match status" value="1"/>
</dbReference>
<evidence type="ECO:0000313" key="3">
    <source>
        <dbReference type="Proteomes" id="UP000321513"/>
    </source>
</evidence>
<dbReference type="OrthoDB" id="526037at2"/>
<gene>
    <name evidence="2" type="ORF">SAE01_00250</name>
</gene>
<dbReference type="AlphaFoldDB" id="A0A512B6F1"/>
<protein>
    <recommendedName>
        <fullName evidence="1">Aminoglycoside phosphotransferase domain-containing protein</fullName>
    </recommendedName>
</protein>
<sequence length="351" mass="40814">MLATILGKYGLTPEEWTIKPFGAGLINHTWHFKKDDEEYILQQVNINVFKDPFAISNNIRAVGTYLKQHYPDYIFVTPIPSSNSSDLVQSDQGYFRMFPFVKNSVTYTTLESSELAYEAAQQFGRFSHHLSGFDESVLQETIPNFHNLTLRFKQFEDSLREGNKERLVQSSDVIKQLEKHHYIVDEFEQIKKNPQFKKRVMHHDTKISNVLFDEQNKGLCIIDLDTVMPGFFISDIGDMMRTYLAAASEEETDFSAVQVREEYFVAIVEGYLSEMGNELTAEEKGSFIYAGKFMIYMQAIRFLADHLMNDVYYGATYEGQNFNRAVNQLYLLKSLEEQEQHLMQKVKQNKH</sequence>
<dbReference type="Pfam" id="PF01636">
    <property type="entry name" value="APH"/>
    <property type="match status" value="1"/>
</dbReference>
<organism evidence="2 3">
    <name type="scientific">Segetibacter aerophilus</name>
    <dbReference type="NCBI Taxonomy" id="670293"/>
    <lineage>
        <taxon>Bacteria</taxon>
        <taxon>Pseudomonadati</taxon>
        <taxon>Bacteroidota</taxon>
        <taxon>Chitinophagia</taxon>
        <taxon>Chitinophagales</taxon>
        <taxon>Chitinophagaceae</taxon>
        <taxon>Segetibacter</taxon>
    </lineage>
</organism>
<dbReference type="InterPro" id="IPR050249">
    <property type="entry name" value="Pseudomonas-type_ThrB"/>
</dbReference>
<feature type="domain" description="Aminoglycoside phosphotransferase" evidence="1">
    <location>
        <begin position="17"/>
        <end position="243"/>
    </location>
</feature>
<dbReference type="PANTHER" id="PTHR21064:SF5">
    <property type="entry name" value="SLR1880 PROTEIN"/>
    <property type="match status" value="1"/>
</dbReference>